<protein>
    <recommendedName>
        <fullName evidence="3">L-rhamnose mutarotase</fullName>
    </recommendedName>
</protein>
<dbReference type="EMBL" id="CM000951">
    <property type="protein sequence ID" value="EDY58021.1"/>
    <property type="molecule type" value="Genomic_DNA"/>
</dbReference>
<dbReference type="AlphaFoldDB" id="B5HYW6"/>
<gene>
    <name evidence="1" type="ORF">SSEG_09522</name>
</gene>
<dbReference type="Proteomes" id="UP000002785">
    <property type="component" value="Chromosome"/>
</dbReference>
<dbReference type="Gene3D" id="3.30.70.100">
    <property type="match status" value="1"/>
</dbReference>
<dbReference type="SUPFAM" id="SSF54909">
    <property type="entry name" value="Dimeric alpha+beta barrel"/>
    <property type="match status" value="1"/>
</dbReference>
<name>B5HYW6_STRX2</name>
<reference evidence="1" key="1">
    <citation type="submission" date="2009-10" db="EMBL/GenBank/DDBJ databases">
        <title>The genome sequence of Streptomyces sviceus strain ATCC 29083.</title>
        <authorList>
            <consortium name="The Broad Institute Genome Sequencing Platform"/>
            <consortium name="Broad Institute Microbial Sequencing Center"/>
            <person name="Fischbach M."/>
            <person name="Godfrey P."/>
            <person name="Ward D."/>
            <person name="Young S."/>
            <person name="Zeng Q."/>
            <person name="Koehrsen M."/>
            <person name="Alvarado L."/>
            <person name="Berlin A.M."/>
            <person name="Bochicchio J."/>
            <person name="Borenstein D."/>
            <person name="Chapman S.B."/>
            <person name="Chen Z."/>
            <person name="Engels R."/>
            <person name="Freedman E."/>
            <person name="Gellesch M."/>
            <person name="Goldberg J."/>
            <person name="Griggs A."/>
            <person name="Gujja S."/>
            <person name="Heilman E.R."/>
            <person name="Heiman D.I."/>
            <person name="Hepburn T.A."/>
            <person name="Howarth C."/>
            <person name="Jen D."/>
            <person name="Larson L."/>
            <person name="Lewis B."/>
            <person name="Mehta T."/>
            <person name="Park D."/>
            <person name="Pearson M."/>
            <person name="Richards J."/>
            <person name="Roberts A."/>
            <person name="Saif S."/>
            <person name="Shea T.D."/>
            <person name="Shenoy N."/>
            <person name="Sisk P."/>
            <person name="Stolte C."/>
            <person name="Sykes S.N."/>
            <person name="Thomson T."/>
            <person name="Walk T."/>
            <person name="White J."/>
            <person name="Yandava C."/>
            <person name="Straight P."/>
            <person name="Clardy J."/>
            <person name="Hung D."/>
            <person name="Kolter R."/>
            <person name="Mekalanos J."/>
            <person name="Walker S."/>
            <person name="Walsh C.T."/>
            <person name="Wieland-Brown L.C."/>
            <person name="Haas B."/>
            <person name="Nusbaum C."/>
            <person name="Birren B."/>
        </authorList>
    </citation>
    <scope>NUCLEOTIDE SEQUENCE [LARGE SCALE GENOMIC DNA]</scope>
    <source>
        <strain evidence="1">ATCC 29083</strain>
    </source>
</reference>
<evidence type="ECO:0000313" key="1">
    <source>
        <dbReference type="EMBL" id="EDY58021.1"/>
    </source>
</evidence>
<dbReference type="InterPro" id="IPR008000">
    <property type="entry name" value="Rham/fucose_mutarotase"/>
</dbReference>
<organism evidence="1 2">
    <name type="scientific">Streptomyces sviceus (strain ATCC 29083 / DSM 924 / JCM 4929 / NBRC 13980 / NCIMB 11184 / NRRL 5439 / UC 5370)</name>
    <dbReference type="NCBI Taxonomy" id="463191"/>
    <lineage>
        <taxon>Bacteria</taxon>
        <taxon>Bacillati</taxon>
        <taxon>Actinomycetota</taxon>
        <taxon>Actinomycetes</taxon>
        <taxon>Kitasatosporales</taxon>
        <taxon>Streptomycetaceae</taxon>
        <taxon>Streptomyces</taxon>
    </lineage>
</organism>
<accession>B5HYW6</accession>
<dbReference type="InterPro" id="IPR011008">
    <property type="entry name" value="Dimeric_a/b-barrel"/>
</dbReference>
<evidence type="ECO:0008006" key="3">
    <source>
        <dbReference type="Google" id="ProtNLM"/>
    </source>
</evidence>
<sequence length="115" mass="12886">MKVALHTKVRADRIEEYEAAHREVPEELTAAIRAAGVSEWTIWRWGSPRASAVERGGGTDLFHVLEVEDYQAMIAELDQLPVNIAWQARMADLLDVVHDYSAHGADASLPTVWHL</sequence>
<dbReference type="Pfam" id="PF05336">
    <property type="entry name" value="rhaM"/>
    <property type="match status" value="1"/>
</dbReference>
<dbReference type="HOGENOM" id="CLU_100689_3_0_11"/>
<evidence type="ECO:0000313" key="2">
    <source>
        <dbReference type="Proteomes" id="UP000002785"/>
    </source>
</evidence>
<dbReference type="OrthoDB" id="3826869at2"/>
<proteinExistence type="predicted"/>
<dbReference type="RefSeq" id="WP_007379494.1">
    <property type="nucleotide sequence ID" value="NZ_CM000951.1"/>
</dbReference>
<keyword evidence="2" id="KW-1185">Reference proteome</keyword>
<dbReference type="eggNOG" id="COG3254">
    <property type="taxonomic scope" value="Bacteria"/>
</dbReference>
<dbReference type="GO" id="GO:0016857">
    <property type="term" value="F:racemase and epimerase activity, acting on carbohydrates and derivatives"/>
    <property type="evidence" value="ECO:0007669"/>
    <property type="project" value="InterPro"/>
</dbReference>